<keyword evidence="1" id="KW-0472">Membrane</keyword>
<reference evidence="2 3" key="1">
    <citation type="journal article" date="2016" name="Nat. Commun.">
        <title>Thousands of microbial genomes shed light on interconnected biogeochemical processes in an aquifer system.</title>
        <authorList>
            <person name="Anantharaman K."/>
            <person name="Brown C.T."/>
            <person name="Hug L.A."/>
            <person name="Sharon I."/>
            <person name="Castelle C.J."/>
            <person name="Probst A.J."/>
            <person name="Thomas B.C."/>
            <person name="Singh A."/>
            <person name="Wilkins M.J."/>
            <person name="Karaoz U."/>
            <person name="Brodie E.L."/>
            <person name="Williams K.H."/>
            <person name="Hubbard S.S."/>
            <person name="Banfield J.F."/>
        </authorList>
    </citation>
    <scope>NUCLEOTIDE SEQUENCE [LARGE SCALE GENOMIC DNA]</scope>
</reference>
<proteinExistence type="predicted"/>
<evidence type="ECO:0000313" key="3">
    <source>
        <dbReference type="Proteomes" id="UP000176850"/>
    </source>
</evidence>
<feature type="transmembrane region" description="Helical" evidence="1">
    <location>
        <begin position="32"/>
        <end position="55"/>
    </location>
</feature>
<dbReference type="EMBL" id="MFZH01000012">
    <property type="protein sequence ID" value="OGK19367.1"/>
    <property type="molecule type" value="Genomic_DNA"/>
</dbReference>
<organism evidence="2 3">
    <name type="scientific">Candidatus Roizmanbacteria bacterium RIFCSPHIGHO2_01_FULL_39_24</name>
    <dbReference type="NCBI Taxonomy" id="1802032"/>
    <lineage>
        <taxon>Bacteria</taxon>
        <taxon>Candidatus Roizmaniibacteriota</taxon>
    </lineage>
</organism>
<feature type="transmembrane region" description="Helical" evidence="1">
    <location>
        <begin position="76"/>
        <end position="96"/>
    </location>
</feature>
<keyword evidence="1" id="KW-1133">Transmembrane helix</keyword>
<comment type="caution">
    <text evidence="2">The sequence shown here is derived from an EMBL/GenBank/DDBJ whole genome shotgun (WGS) entry which is preliminary data.</text>
</comment>
<dbReference type="Proteomes" id="UP000176850">
    <property type="component" value="Unassembled WGS sequence"/>
</dbReference>
<evidence type="ECO:0000313" key="2">
    <source>
        <dbReference type="EMBL" id="OGK19367.1"/>
    </source>
</evidence>
<name>A0A1F7GKD7_9BACT</name>
<dbReference type="Pfam" id="PF18895">
    <property type="entry name" value="T4SS_pilin"/>
    <property type="match status" value="1"/>
</dbReference>
<keyword evidence="1" id="KW-0812">Transmembrane</keyword>
<dbReference type="InterPro" id="IPR043993">
    <property type="entry name" value="T4SS_pilin"/>
</dbReference>
<sequence>MKLAQDVGDAFGKITPPPGAFNVDPVYGLGKIITTGIQLVLAAAGIMLLFYLMWGGFDWLMSGGDKEKLMQAQQKLTNAIIGLFVIIGALTIFTYVTGNLLGIIKVGNGFHFTLPTLDDTKIESRPTPCLLPPGKGGPPVPC</sequence>
<gene>
    <name evidence="2" type="ORF">A2799_02510</name>
</gene>
<dbReference type="AlphaFoldDB" id="A0A1F7GKD7"/>
<accession>A0A1F7GKD7</accession>
<protein>
    <submittedName>
        <fullName evidence="2">Uncharacterized protein</fullName>
    </submittedName>
</protein>
<evidence type="ECO:0000256" key="1">
    <source>
        <dbReference type="SAM" id="Phobius"/>
    </source>
</evidence>